<proteinExistence type="predicted"/>
<accession>A0A3M6TMJ0</accession>
<sequence>MNKNISEDIESMKESCSARKFDEEANDTNRSTESFYEPLEASRGAQIMFNEGKNFEQTHEFQKYLQRLKRIRTGEVIETADFTEGKMGAFGLVNPDDVISTVTCINFCKLTSSNVVLFTMAEGVKEKMLKEGATLVQHGYFYVPKKPQTSVQGPYLQEALETFCLSQGK</sequence>
<keyword evidence="3" id="KW-1185">Reference proteome</keyword>
<evidence type="ECO:0000313" key="2">
    <source>
        <dbReference type="EMBL" id="RMX42633.1"/>
    </source>
</evidence>
<feature type="region of interest" description="Disordered" evidence="1">
    <location>
        <begin position="15"/>
        <end position="36"/>
    </location>
</feature>
<dbReference type="EMBL" id="RCHS01003326">
    <property type="protein sequence ID" value="RMX42633.1"/>
    <property type="molecule type" value="Genomic_DNA"/>
</dbReference>
<protein>
    <submittedName>
        <fullName evidence="2">Uncharacterized protein</fullName>
    </submittedName>
</protein>
<dbReference type="Proteomes" id="UP000275408">
    <property type="component" value="Unassembled WGS sequence"/>
</dbReference>
<evidence type="ECO:0000256" key="1">
    <source>
        <dbReference type="SAM" id="MobiDB-lite"/>
    </source>
</evidence>
<organism evidence="2 3">
    <name type="scientific">Pocillopora damicornis</name>
    <name type="common">Cauliflower coral</name>
    <name type="synonym">Millepora damicornis</name>
    <dbReference type="NCBI Taxonomy" id="46731"/>
    <lineage>
        <taxon>Eukaryota</taxon>
        <taxon>Metazoa</taxon>
        <taxon>Cnidaria</taxon>
        <taxon>Anthozoa</taxon>
        <taxon>Hexacorallia</taxon>
        <taxon>Scleractinia</taxon>
        <taxon>Astrocoeniina</taxon>
        <taxon>Pocilloporidae</taxon>
        <taxon>Pocillopora</taxon>
    </lineage>
</organism>
<gene>
    <name evidence="2" type="ORF">pdam_00010270</name>
</gene>
<evidence type="ECO:0000313" key="3">
    <source>
        <dbReference type="Proteomes" id="UP000275408"/>
    </source>
</evidence>
<reference evidence="2 3" key="1">
    <citation type="journal article" date="2018" name="Sci. Rep.">
        <title>Comparative analysis of the Pocillopora damicornis genome highlights role of immune system in coral evolution.</title>
        <authorList>
            <person name="Cunning R."/>
            <person name="Bay R.A."/>
            <person name="Gillette P."/>
            <person name="Baker A.C."/>
            <person name="Traylor-Knowles N."/>
        </authorList>
    </citation>
    <scope>NUCLEOTIDE SEQUENCE [LARGE SCALE GENOMIC DNA]</scope>
    <source>
        <strain evidence="2">RSMAS</strain>
        <tissue evidence="2">Whole animal</tissue>
    </source>
</reference>
<dbReference type="AlphaFoldDB" id="A0A3M6TMJ0"/>
<name>A0A3M6TMJ0_POCDA</name>
<comment type="caution">
    <text evidence="2">The sequence shown here is derived from an EMBL/GenBank/DDBJ whole genome shotgun (WGS) entry which is preliminary data.</text>
</comment>